<name>A0ABR7QZT6_9GAMM</name>
<keyword evidence="3" id="KW-1185">Reference proteome</keyword>
<gene>
    <name evidence="2" type="ORF">FcAc13_10485</name>
</gene>
<reference evidence="2 3" key="1">
    <citation type="submission" date="2020-06" db="EMBL/GenBank/DDBJ databases">
        <title>Frischella cerana isolated from Apis cerana gut homogenate.</title>
        <authorList>
            <person name="Wolter L.A."/>
            <person name="Suenami S."/>
            <person name="Miyazaki R."/>
        </authorList>
    </citation>
    <scope>NUCLEOTIDE SEQUENCE [LARGE SCALE GENOMIC DNA]</scope>
    <source>
        <strain evidence="2 3">Ac13</strain>
    </source>
</reference>
<feature type="chain" id="PRO_5045521700" evidence="1">
    <location>
        <begin position="26"/>
        <end position="330"/>
    </location>
</feature>
<sequence length="330" mass="36724">MMNRILKLSMGFMATVILSACSAQSENLASSDEAQQTTAYLAEIADETTLFENGLGQQQTERYKLVVLPAQIDDAIEQNQSSVSSRQLSETVTHEITNALHDSHRFEILNYDEPSDLASDQNTNNTIYSNKRAQAEFYLKSTLSHLNAEETVRILKATGQGVEEKRVSAKLAYQLIESKTNKIVFSRTLHYQLKSTTYGEHLTTTMNNTIRVIAELVTHELLNEIYPIRVLKADREQIILDQPLAVDTQCDVIRIGKKIKDVYTNSVLGNEQTNVGKLLIIQTSSVLSYGKILEGQVAEGDICKIIPVSMPSAPELVIRNDSGGVILPYD</sequence>
<protein>
    <submittedName>
        <fullName evidence="2">Uncharacterized protein</fullName>
    </submittedName>
</protein>
<organism evidence="2 3">
    <name type="scientific">Frischella japonica</name>
    <dbReference type="NCBI Taxonomy" id="2741544"/>
    <lineage>
        <taxon>Bacteria</taxon>
        <taxon>Pseudomonadati</taxon>
        <taxon>Pseudomonadota</taxon>
        <taxon>Gammaproteobacteria</taxon>
        <taxon>Orbales</taxon>
        <taxon>Orbaceae</taxon>
        <taxon>Frischella</taxon>
    </lineage>
</organism>
<evidence type="ECO:0000313" key="3">
    <source>
        <dbReference type="Proteomes" id="UP000651208"/>
    </source>
</evidence>
<dbReference type="EMBL" id="JABURY010000020">
    <property type="protein sequence ID" value="MBC9131729.1"/>
    <property type="molecule type" value="Genomic_DNA"/>
</dbReference>
<dbReference type="PROSITE" id="PS51257">
    <property type="entry name" value="PROKAR_LIPOPROTEIN"/>
    <property type="match status" value="1"/>
</dbReference>
<proteinExistence type="predicted"/>
<evidence type="ECO:0000313" key="2">
    <source>
        <dbReference type="EMBL" id="MBC9131729.1"/>
    </source>
</evidence>
<comment type="caution">
    <text evidence="2">The sequence shown here is derived from an EMBL/GenBank/DDBJ whole genome shotgun (WGS) entry which is preliminary data.</text>
</comment>
<dbReference type="RefSeq" id="WP_187756176.1">
    <property type="nucleotide sequence ID" value="NZ_JABURY010000020.1"/>
</dbReference>
<keyword evidence="1" id="KW-0732">Signal</keyword>
<accession>A0ABR7QZT6</accession>
<dbReference type="Proteomes" id="UP000651208">
    <property type="component" value="Unassembled WGS sequence"/>
</dbReference>
<evidence type="ECO:0000256" key="1">
    <source>
        <dbReference type="SAM" id="SignalP"/>
    </source>
</evidence>
<feature type="signal peptide" evidence="1">
    <location>
        <begin position="1"/>
        <end position="25"/>
    </location>
</feature>